<feature type="compositionally biased region" description="Low complexity" evidence="1">
    <location>
        <begin position="59"/>
        <end position="111"/>
    </location>
</feature>
<dbReference type="KEGG" id="tsin:OXH18_12010"/>
<protein>
    <submittedName>
        <fullName evidence="2">Uncharacterized protein</fullName>
    </submittedName>
</protein>
<feature type="compositionally biased region" description="Polar residues" evidence="1">
    <location>
        <begin position="348"/>
        <end position="370"/>
    </location>
</feature>
<dbReference type="EMBL" id="CP113797">
    <property type="protein sequence ID" value="WAL62680.1"/>
    <property type="molecule type" value="Genomic_DNA"/>
</dbReference>
<name>A0A9E8ZFX3_9CYAN</name>
<feature type="compositionally biased region" description="Low complexity" evidence="1">
    <location>
        <begin position="313"/>
        <end position="324"/>
    </location>
</feature>
<feature type="compositionally biased region" description="Acidic residues" evidence="1">
    <location>
        <begin position="254"/>
        <end position="285"/>
    </location>
</feature>
<evidence type="ECO:0000313" key="2">
    <source>
        <dbReference type="EMBL" id="WAL62680.1"/>
    </source>
</evidence>
<gene>
    <name evidence="2" type="ORF">OXH18_12010</name>
</gene>
<evidence type="ECO:0000256" key="1">
    <source>
        <dbReference type="SAM" id="MobiDB-lite"/>
    </source>
</evidence>
<dbReference type="Proteomes" id="UP001163152">
    <property type="component" value="Chromosome"/>
</dbReference>
<feature type="compositionally biased region" description="Acidic residues" evidence="1">
    <location>
        <begin position="299"/>
        <end position="312"/>
    </location>
</feature>
<reference evidence="2" key="1">
    <citation type="submission" date="2022-12" db="EMBL/GenBank/DDBJ databases">
        <title>Polyphasic identification of a Novel Hot-Spring Cyanobacterium Ocullathermofonsia sinensis gen nov. sp. nov. and Genomic Insights on its Adaptations to the Thermal Habitat.</title>
        <authorList>
            <person name="Daroch M."/>
            <person name="Tang J."/>
            <person name="Jiang Y."/>
        </authorList>
    </citation>
    <scope>NUCLEOTIDE SEQUENCE</scope>
    <source>
        <strain evidence="2">PKUAC-SCTA174</strain>
    </source>
</reference>
<accession>A0A9E8ZFX3</accession>
<feature type="region of interest" description="Disordered" evidence="1">
    <location>
        <begin position="1"/>
        <end position="136"/>
    </location>
</feature>
<proteinExistence type="predicted"/>
<feature type="region of interest" description="Disordered" evidence="1">
    <location>
        <begin position="453"/>
        <end position="529"/>
    </location>
</feature>
<feature type="compositionally biased region" description="Low complexity" evidence="1">
    <location>
        <begin position="11"/>
        <end position="20"/>
    </location>
</feature>
<keyword evidence="3" id="KW-1185">Reference proteome</keyword>
<organism evidence="2 3">
    <name type="scientific">Thermocoleostomius sinensis A174</name>
    <dbReference type="NCBI Taxonomy" id="2016057"/>
    <lineage>
        <taxon>Bacteria</taxon>
        <taxon>Bacillati</taxon>
        <taxon>Cyanobacteriota</taxon>
        <taxon>Cyanophyceae</taxon>
        <taxon>Oculatellales</taxon>
        <taxon>Oculatellaceae</taxon>
        <taxon>Thermocoleostomius</taxon>
    </lineage>
</organism>
<sequence length="529" mass="56952">MSSAQNKSHQSSKLASSSKPSADDPAKVVPQPPSSAENAMDQPLDSPLIAVPPAPPTPSETMSSTDPSSSSTESSSTESASTASTESTTPPQAAESSPSGAVSTASAGTSSEIPASEGESAKQSVLRQQPIPPASEPMQYRAIGLIRGKYVPSGEQFTRGEIITDDGVEIGAVLLGRVMSLVKKHLDLEQSHLWVVYPRTREKGDGNLHVQIVGVWEPENLNREMADSALSLSEDESEEDDLDLSDDLVDEAMVEDETDETLETLDDAEDDADDERFGDNTEEPAIDAINEETGLVEAEATESELEAVDESSEAATTDTALGTTTEEKAAESDVQVETETELAPSDTAAITPSETGSESNRVATESTPAQATADDLDDRYFSVRGEVIYQSIEDKRLLVKIRRAPRPGTTENKAFKVMLVGALEGKAVGYFWDLHVQREGNMLVVQEGTMIGAVPPQKRSKRPPFNQRRGGGGRRPQGGPPRKRWQNRDGQQRPTRSGGSDRPTPPQNRENRPPSPRPIKRRNLDNPES</sequence>
<dbReference type="AlphaFoldDB" id="A0A9E8ZFX3"/>
<feature type="region of interest" description="Disordered" evidence="1">
    <location>
        <begin position="254"/>
        <end position="373"/>
    </location>
</feature>
<evidence type="ECO:0000313" key="3">
    <source>
        <dbReference type="Proteomes" id="UP001163152"/>
    </source>
</evidence>